<proteinExistence type="predicted"/>
<evidence type="ECO:0000313" key="2">
    <source>
        <dbReference type="EMBL" id="PYH91124.1"/>
    </source>
</evidence>
<name>A0A319D1F1_9EURO</name>
<keyword evidence="1" id="KW-0472">Membrane</keyword>
<reference evidence="2 3" key="1">
    <citation type="submission" date="2018-02" db="EMBL/GenBank/DDBJ databases">
        <title>The genomes of Aspergillus section Nigri reveals drivers in fungal speciation.</title>
        <authorList>
            <consortium name="DOE Joint Genome Institute"/>
            <person name="Vesth T.C."/>
            <person name="Nybo J."/>
            <person name="Theobald S."/>
            <person name="Brandl J."/>
            <person name="Frisvad J.C."/>
            <person name="Nielsen K.F."/>
            <person name="Lyhne E.K."/>
            <person name="Kogle M.E."/>
            <person name="Kuo A."/>
            <person name="Riley R."/>
            <person name="Clum A."/>
            <person name="Nolan M."/>
            <person name="Lipzen A."/>
            <person name="Salamov A."/>
            <person name="Henrissat B."/>
            <person name="Wiebenga A."/>
            <person name="De vries R.P."/>
            <person name="Grigoriev I.V."/>
            <person name="Mortensen U.H."/>
            <person name="Andersen M.R."/>
            <person name="Baker S.E."/>
        </authorList>
    </citation>
    <scope>NUCLEOTIDE SEQUENCE [LARGE SCALE GENOMIC DNA]</scope>
    <source>
        <strain evidence="2 3">CBS 707.79</strain>
    </source>
</reference>
<keyword evidence="1" id="KW-1133">Transmembrane helix</keyword>
<feature type="transmembrane region" description="Helical" evidence="1">
    <location>
        <begin position="45"/>
        <end position="69"/>
    </location>
</feature>
<organism evidence="2 3">
    <name type="scientific">Aspergillus ellipticus CBS 707.79</name>
    <dbReference type="NCBI Taxonomy" id="1448320"/>
    <lineage>
        <taxon>Eukaryota</taxon>
        <taxon>Fungi</taxon>
        <taxon>Dikarya</taxon>
        <taxon>Ascomycota</taxon>
        <taxon>Pezizomycotina</taxon>
        <taxon>Eurotiomycetes</taxon>
        <taxon>Eurotiomycetidae</taxon>
        <taxon>Eurotiales</taxon>
        <taxon>Aspergillaceae</taxon>
        <taxon>Aspergillus</taxon>
        <taxon>Aspergillus subgen. Circumdati</taxon>
    </lineage>
</organism>
<gene>
    <name evidence="2" type="ORF">BO71DRAFT_56810</name>
</gene>
<protein>
    <submittedName>
        <fullName evidence="2">Uncharacterized protein</fullName>
    </submittedName>
</protein>
<dbReference type="Proteomes" id="UP000247810">
    <property type="component" value="Unassembled WGS sequence"/>
</dbReference>
<sequence>MAKTFYAGELLFGFSRNAGPYFVECELSHPVIVSLFNAMGMVVYIFLRGLYILLSSYCGYLALIARMAFQTFRTFRQ</sequence>
<evidence type="ECO:0000256" key="1">
    <source>
        <dbReference type="SAM" id="Phobius"/>
    </source>
</evidence>
<keyword evidence="1" id="KW-0812">Transmembrane</keyword>
<keyword evidence="3" id="KW-1185">Reference proteome</keyword>
<dbReference type="VEuPathDB" id="FungiDB:BO71DRAFT_56810"/>
<evidence type="ECO:0000313" key="3">
    <source>
        <dbReference type="Proteomes" id="UP000247810"/>
    </source>
</evidence>
<dbReference type="AlphaFoldDB" id="A0A319D1F1"/>
<accession>A0A319D1F1</accession>
<dbReference type="EMBL" id="KZ825955">
    <property type="protein sequence ID" value="PYH91124.1"/>
    <property type="molecule type" value="Genomic_DNA"/>
</dbReference>